<proteinExistence type="predicted"/>
<evidence type="ECO:0000313" key="3">
    <source>
        <dbReference type="Proteomes" id="UP000593566"/>
    </source>
</evidence>
<comment type="caution">
    <text evidence="2">The sequence shown here is derived from an EMBL/GenBank/DDBJ whole genome shotgun (WGS) entry which is preliminary data.</text>
</comment>
<accession>A0A8H6C4X5</accession>
<organism evidence="2 3">
    <name type="scientific">Letharia lupina</name>
    <dbReference type="NCBI Taxonomy" id="560253"/>
    <lineage>
        <taxon>Eukaryota</taxon>
        <taxon>Fungi</taxon>
        <taxon>Dikarya</taxon>
        <taxon>Ascomycota</taxon>
        <taxon>Pezizomycotina</taxon>
        <taxon>Lecanoromycetes</taxon>
        <taxon>OSLEUM clade</taxon>
        <taxon>Lecanoromycetidae</taxon>
        <taxon>Lecanorales</taxon>
        <taxon>Lecanorineae</taxon>
        <taxon>Parmeliaceae</taxon>
        <taxon>Letharia</taxon>
    </lineage>
</organism>
<evidence type="ECO:0000313" key="2">
    <source>
        <dbReference type="EMBL" id="KAF6217422.1"/>
    </source>
</evidence>
<keyword evidence="3" id="KW-1185">Reference proteome</keyword>
<sequence>MYAMATKASNSSTSTVDSETSFTVSLPGLEIATEVVSDLEFSIPHYRVMTFSRPLWDSWTCQQVGRPLKTLQIEIRLEIYGYFLLAPPASSPRTNETSYKGLRSALPITLSPKSWTVGGLPIASFFRLYPAILSTCRAIHEEATEVLYGKNLFQFWVPYEANNEIGGNISILEQSENVFKFNNKDWRWRSDGPLLLRDSTFACFLNSIGPGNAASLTAIEFVAPCGENNKYQFQLMTKLLARHVLGLKFIRVSNGFEWPMDGDWPRCLAPAGKDEELHQTCRTLTDLVRGCPSLEEFEYRGSFIKPDSELEAKTGCLGKISRLLEERKAKNAPRMVTSQEKEKGDETES</sequence>
<dbReference type="RefSeq" id="XP_037146857.1">
    <property type="nucleotide sequence ID" value="XM_037297788.1"/>
</dbReference>
<feature type="compositionally biased region" description="Basic and acidic residues" evidence="1">
    <location>
        <begin position="339"/>
        <end position="349"/>
    </location>
</feature>
<evidence type="ECO:0000256" key="1">
    <source>
        <dbReference type="SAM" id="MobiDB-lite"/>
    </source>
</evidence>
<dbReference type="EMBL" id="JACCJB010000028">
    <property type="protein sequence ID" value="KAF6217422.1"/>
    <property type="molecule type" value="Genomic_DNA"/>
</dbReference>
<name>A0A8H6C4X5_9LECA</name>
<gene>
    <name evidence="2" type="ORF">HO133_006892</name>
</gene>
<dbReference type="GeneID" id="59335292"/>
<dbReference type="Proteomes" id="UP000593566">
    <property type="component" value="Unassembled WGS sequence"/>
</dbReference>
<reference evidence="2 3" key="1">
    <citation type="journal article" date="2020" name="Genomics">
        <title>Complete, high-quality genomes from long-read metagenomic sequencing of two wolf lichen thalli reveals enigmatic genome architecture.</title>
        <authorList>
            <person name="McKenzie S.K."/>
            <person name="Walston R.F."/>
            <person name="Allen J.L."/>
        </authorList>
    </citation>
    <scope>NUCLEOTIDE SEQUENCE [LARGE SCALE GENOMIC DNA]</scope>
    <source>
        <strain evidence="2">WasteWater1</strain>
    </source>
</reference>
<dbReference type="AlphaFoldDB" id="A0A8H6C4X5"/>
<feature type="region of interest" description="Disordered" evidence="1">
    <location>
        <begin position="328"/>
        <end position="349"/>
    </location>
</feature>
<protein>
    <submittedName>
        <fullName evidence="2">Uncharacterized protein</fullName>
    </submittedName>
</protein>